<feature type="domain" description="N-acetyltransferase" evidence="1">
    <location>
        <begin position="16"/>
        <end position="179"/>
    </location>
</feature>
<dbReference type="Proteomes" id="UP000734271">
    <property type="component" value="Unassembled WGS sequence"/>
</dbReference>
<evidence type="ECO:0000313" key="2">
    <source>
        <dbReference type="EMBL" id="MBZ2386979.1"/>
    </source>
</evidence>
<dbReference type="RefSeq" id="WP_223419677.1">
    <property type="nucleotide sequence ID" value="NZ_JAIPME010000002.1"/>
</dbReference>
<dbReference type="EMBL" id="JAIPME010000002">
    <property type="protein sequence ID" value="MBZ2386979.1"/>
    <property type="molecule type" value="Genomic_DNA"/>
</dbReference>
<dbReference type="InterPro" id="IPR016181">
    <property type="entry name" value="Acyl_CoA_acyltransferase"/>
</dbReference>
<dbReference type="InterPro" id="IPR000182">
    <property type="entry name" value="GNAT_dom"/>
</dbReference>
<dbReference type="PANTHER" id="PTHR43415">
    <property type="entry name" value="SPERMIDINE N(1)-ACETYLTRANSFERASE"/>
    <property type="match status" value="1"/>
</dbReference>
<gene>
    <name evidence="2" type="ORF">K8P03_06755</name>
</gene>
<keyword evidence="3" id="KW-1185">Reference proteome</keyword>
<dbReference type="CDD" id="cd04301">
    <property type="entry name" value="NAT_SF"/>
    <property type="match status" value="1"/>
</dbReference>
<dbReference type="SUPFAM" id="SSF55729">
    <property type="entry name" value="Acyl-CoA N-acyltransferases (Nat)"/>
    <property type="match status" value="1"/>
</dbReference>
<dbReference type="Pfam" id="PF00583">
    <property type="entry name" value="Acetyltransf_1"/>
    <property type="match status" value="1"/>
</dbReference>
<reference evidence="2 3" key="1">
    <citation type="submission" date="2021-08" db="EMBL/GenBank/DDBJ databases">
        <title>FDA dAtabase for Regulatory Grade micrObial Sequences (FDA-ARGOS): Supporting development and validation of Infectious Disease Dx tests.</title>
        <authorList>
            <person name="Sproer C."/>
            <person name="Gronow S."/>
            <person name="Severitt S."/>
            <person name="Schroder I."/>
            <person name="Tallon L."/>
            <person name="Sadzewicz L."/>
            <person name="Zhao X."/>
            <person name="Boylan J."/>
            <person name="Ott S."/>
            <person name="Bowen H."/>
            <person name="Vavikolanu K."/>
            <person name="Hazen T."/>
            <person name="Aluvathingal J."/>
            <person name="Nadendla S."/>
            <person name="Lowell S."/>
            <person name="Myers T."/>
            <person name="Yan Y."/>
            <person name="Sichtig H."/>
        </authorList>
    </citation>
    <scope>NUCLEOTIDE SEQUENCE [LARGE SCALE GENOMIC DNA]</scope>
    <source>
        <strain evidence="2 3">FDAARGOS_1460</strain>
    </source>
</reference>
<comment type="caution">
    <text evidence="2">The sequence shown here is derived from an EMBL/GenBank/DDBJ whole genome shotgun (WGS) entry which is preliminary data.</text>
</comment>
<proteinExistence type="predicted"/>
<sequence>MKFVTEEFKLKDGRVCKIREIQVEDAADMVEYLKIVNGESDFMNSYPDEITMTAEEEEKMIKGFNKSETTLMLVVEMGGRLIASGTIMRLSKKKMRHRGNVALVVLKEFWNLGIGKKILLCLESYAKDLNLSQIELDYYSGNKRARALYDKIGFIETGKTPNAIILKDGRAYDSVKMVKCIKS</sequence>
<protein>
    <submittedName>
        <fullName evidence="2">GNAT family N-acetyltransferase</fullName>
    </submittedName>
</protein>
<evidence type="ECO:0000313" key="3">
    <source>
        <dbReference type="Proteomes" id="UP000734271"/>
    </source>
</evidence>
<dbReference type="PANTHER" id="PTHR43415:SF3">
    <property type="entry name" value="GNAT-FAMILY ACETYLTRANSFERASE"/>
    <property type="match status" value="1"/>
</dbReference>
<evidence type="ECO:0000259" key="1">
    <source>
        <dbReference type="PROSITE" id="PS51186"/>
    </source>
</evidence>
<accession>A0ABS7SZL6</accession>
<name>A0ABS7SZL6_9FIRM</name>
<dbReference type="Gene3D" id="3.40.630.30">
    <property type="match status" value="1"/>
</dbReference>
<organism evidence="2 3">
    <name type="scientific">Anaerococcus murdochii</name>
    <dbReference type="NCBI Taxonomy" id="411577"/>
    <lineage>
        <taxon>Bacteria</taxon>
        <taxon>Bacillati</taxon>
        <taxon>Bacillota</taxon>
        <taxon>Tissierellia</taxon>
        <taxon>Tissierellales</taxon>
        <taxon>Peptoniphilaceae</taxon>
        <taxon>Anaerococcus</taxon>
    </lineage>
</organism>
<dbReference type="PROSITE" id="PS51186">
    <property type="entry name" value="GNAT"/>
    <property type="match status" value="1"/>
</dbReference>